<dbReference type="Proteomes" id="UP000198802">
    <property type="component" value="Unassembled WGS sequence"/>
</dbReference>
<dbReference type="SUPFAM" id="SSF53448">
    <property type="entry name" value="Nucleotide-diphospho-sugar transferases"/>
    <property type="match status" value="1"/>
</dbReference>
<dbReference type="GO" id="GO:0016758">
    <property type="term" value="F:hexosyltransferase activity"/>
    <property type="evidence" value="ECO:0007669"/>
    <property type="project" value="TreeGrafter"/>
</dbReference>
<feature type="transmembrane region" description="Helical" evidence="8">
    <location>
        <begin position="131"/>
        <end position="153"/>
    </location>
</feature>
<keyword evidence="4 8" id="KW-0812">Transmembrane</keyword>
<dbReference type="Pfam" id="PF13641">
    <property type="entry name" value="Glyco_tranf_2_3"/>
    <property type="match status" value="1"/>
</dbReference>
<evidence type="ECO:0000256" key="1">
    <source>
        <dbReference type="ARBA" id="ARBA00004141"/>
    </source>
</evidence>
<evidence type="ECO:0000256" key="2">
    <source>
        <dbReference type="ARBA" id="ARBA00022676"/>
    </source>
</evidence>
<evidence type="ECO:0000313" key="10">
    <source>
        <dbReference type="Proteomes" id="UP000198802"/>
    </source>
</evidence>
<keyword evidence="10" id="KW-1185">Reference proteome</keyword>
<feature type="compositionally biased region" description="Low complexity" evidence="7">
    <location>
        <begin position="55"/>
        <end position="65"/>
    </location>
</feature>
<dbReference type="AlphaFoldDB" id="A0A0S4QJU7"/>
<keyword evidence="3" id="KW-0808">Transferase</keyword>
<feature type="transmembrane region" description="Helical" evidence="8">
    <location>
        <begin position="165"/>
        <end position="186"/>
    </location>
</feature>
<evidence type="ECO:0000313" key="9">
    <source>
        <dbReference type="EMBL" id="CUU55513.1"/>
    </source>
</evidence>
<organism evidence="9 10">
    <name type="scientific">Parafrankia irregularis</name>
    <dbReference type="NCBI Taxonomy" id="795642"/>
    <lineage>
        <taxon>Bacteria</taxon>
        <taxon>Bacillati</taxon>
        <taxon>Actinomycetota</taxon>
        <taxon>Actinomycetes</taxon>
        <taxon>Frankiales</taxon>
        <taxon>Frankiaceae</taxon>
        <taxon>Parafrankia</taxon>
    </lineage>
</organism>
<proteinExistence type="predicted"/>
<evidence type="ECO:0000256" key="4">
    <source>
        <dbReference type="ARBA" id="ARBA00022692"/>
    </source>
</evidence>
<keyword evidence="6 8" id="KW-0472">Membrane</keyword>
<feature type="transmembrane region" description="Helical" evidence="8">
    <location>
        <begin position="486"/>
        <end position="502"/>
    </location>
</feature>
<dbReference type="InterPro" id="IPR029044">
    <property type="entry name" value="Nucleotide-diphossugar_trans"/>
</dbReference>
<dbReference type="GO" id="GO:0005886">
    <property type="term" value="C:plasma membrane"/>
    <property type="evidence" value="ECO:0007669"/>
    <property type="project" value="TreeGrafter"/>
</dbReference>
<name>A0A0S4QJU7_9ACTN</name>
<keyword evidence="5 8" id="KW-1133">Transmembrane helix</keyword>
<evidence type="ECO:0000256" key="5">
    <source>
        <dbReference type="ARBA" id="ARBA00022989"/>
    </source>
</evidence>
<evidence type="ECO:0000256" key="3">
    <source>
        <dbReference type="ARBA" id="ARBA00022679"/>
    </source>
</evidence>
<dbReference type="Gene3D" id="3.90.550.10">
    <property type="entry name" value="Spore Coat Polysaccharide Biosynthesis Protein SpsA, Chain A"/>
    <property type="match status" value="1"/>
</dbReference>
<dbReference type="InterPro" id="IPR050321">
    <property type="entry name" value="Glycosyltr_2/OpgH_subfam"/>
</dbReference>
<keyword evidence="2" id="KW-0328">Glycosyltransferase</keyword>
<protein>
    <submittedName>
        <fullName evidence="9">Cellulose synthase (UDP-forming)</fullName>
    </submittedName>
</protein>
<dbReference type="PANTHER" id="PTHR43867">
    <property type="entry name" value="CELLULOSE SYNTHASE CATALYTIC SUBUNIT A [UDP-FORMING]"/>
    <property type="match status" value="1"/>
</dbReference>
<evidence type="ECO:0000256" key="8">
    <source>
        <dbReference type="SAM" id="Phobius"/>
    </source>
</evidence>
<feature type="transmembrane region" description="Helical" evidence="8">
    <location>
        <begin position="553"/>
        <end position="573"/>
    </location>
</feature>
<feature type="compositionally biased region" description="Polar residues" evidence="7">
    <location>
        <begin position="73"/>
        <end position="92"/>
    </location>
</feature>
<dbReference type="CDD" id="cd06421">
    <property type="entry name" value="CESA_CelA_like"/>
    <property type="match status" value="1"/>
</dbReference>
<feature type="transmembrane region" description="Helical" evidence="8">
    <location>
        <begin position="580"/>
        <end position="600"/>
    </location>
</feature>
<sequence>MDQARPEDTNSTDDHDVTSWAVENGFVRPQLSGFSGSATSLSRAPAFSTVPGASAGPAAVNTTTPAAPPIPVQRSTAQGPTAQGSTAPGSNLRTSIATRPAARRATALETLAGPAPLTEDDTWQRVPVGRLTAATGPGLAIAVILIGAGYLTWRAGTLGGSGVTGFLFYCAEVASYLTIVWTALMTSRIRPGRVRRPPMPTGTLDVFVTVCGEPVEIVEATLRAALAIDYPHRTYVLNDGRIARRENWREIDELAARLGLTCFTRTTGAKGKAANLNHALARTGSEAIMTLDADHIAVPDLAERVLGYLRNPQVGFVCTEQRFDVGRYDVLNNAEPMLYRAVQPAKDRDGAASSCGNGTLYRRSALTSAGGFSEWNIVEDLHTSYELHSRGWRSVYHPEPVSVGIAPATAAEYAKQRSRWAMDGLRLLLFDNPLRKPGLTGWQRAHYLHTGVGYLVACAQMMFLLGPPMNALAGVQIAAGVSLTDYVLHALPYLVGSMLVVARHTGLRGAHRTIASTLFNAPLYALAFVRVVLAGRPESGATAKTALPRMSFLLLPQALFAAALIATIVVVGLDPDVADLSALVWAGALLAMIAGPLSALSERSSAVERAQLPIRAAIAVTVLGLATTALLTS</sequence>
<accession>A0A0S4QJU7</accession>
<evidence type="ECO:0000256" key="6">
    <source>
        <dbReference type="ARBA" id="ARBA00023136"/>
    </source>
</evidence>
<feature type="transmembrane region" description="Helical" evidence="8">
    <location>
        <begin position="612"/>
        <end position="631"/>
    </location>
</feature>
<feature type="transmembrane region" description="Helical" evidence="8">
    <location>
        <begin position="445"/>
        <end position="466"/>
    </location>
</feature>
<dbReference type="PANTHER" id="PTHR43867:SF2">
    <property type="entry name" value="CELLULOSE SYNTHASE CATALYTIC SUBUNIT A [UDP-FORMING]"/>
    <property type="match status" value="1"/>
</dbReference>
<evidence type="ECO:0000256" key="7">
    <source>
        <dbReference type="SAM" id="MobiDB-lite"/>
    </source>
</evidence>
<comment type="subcellular location">
    <subcellularLocation>
        <location evidence="1">Membrane</location>
        <topology evidence="1">Multi-pass membrane protein</topology>
    </subcellularLocation>
</comment>
<reference evidence="10" key="1">
    <citation type="submission" date="2015-11" db="EMBL/GenBank/DDBJ databases">
        <authorList>
            <person name="Varghese N."/>
        </authorList>
    </citation>
    <scope>NUCLEOTIDE SEQUENCE [LARGE SCALE GENOMIC DNA]</scope>
    <source>
        <strain evidence="10">DSM 45899</strain>
    </source>
</reference>
<gene>
    <name evidence="9" type="ORF">Ga0074812_105164</name>
</gene>
<feature type="region of interest" description="Disordered" evidence="7">
    <location>
        <begin position="53"/>
        <end position="94"/>
    </location>
</feature>
<dbReference type="EMBL" id="FAOZ01000005">
    <property type="protein sequence ID" value="CUU55513.1"/>
    <property type="molecule type" value="Genomic_DNA"/>
</dbReference>